<keyword evidence="8" id="KW-0249">Electron transport</keyword>
<evidence type="ECO:0000313" key="14">
    <source>
        <dbReference type="Proteomes" id="UP000192872"/>
    </source>
</evidence>
<comment type="caution">
    <text evidence="13">The sequence shown here is derived from an EMBL/GenBank/DDBJ whole genome shotgun (WGS) entry which is preliminary data.</text>
</comment>
<dbReference type="EMBL" id="LWDL01000016">
    <property type="protein sequence ID" value="OQW52073.1"/>
    <property type="molecule type" value="Genomic_DNA"/>
</dbReference>
<evidence type="ECO:0000256" key="12">
    <source>
        <dbReference type="SAM" id="Phobius"/>
    </source>
</evidence>
<dbReference type="GO" id="GO:0046872">
    <property type="term" value="F:metal ion binding"/>
    <property type="evidence" value="ECO:0007669"/>
    <property type="project" value="UniProtKB-KW"/>
</dbReference>
<dbReference type="STRING" id="1827387.A4S15_09660"/>
<evidence type="ECO:0000256" key="10">
    <source>
        <dbReference type="ARBA" id="ARBA00023004"/>
    </source>
</evidence>
<dbReference type="GO" id="GO:0009055">
    <property type="term" value="F:electron transfer activity"/>
    <property type="evidence" value="ECO:0007669"/>
    <property type="project" value="InterPro"/>
</dbReference>
<organism evidence="13 14">
    <name type="scientific">Candidatus Raskinella chloraquaticus</name>
    <dbReference type="NCBI Taxonomy" id="1951219"/>
    <lineage>
        <taxon>Bacteria</taxon>
        <taxon>Pseudomonadati</taxon>
        <taxon>Pseudomonadota</taxon>
        <taxon>Alphaproteobacteria</taxon>
        <taxon>Hyphomicrobiales</taxon>
        <taxon>Phreatobacteraceae</taxon>
        <taxon>Candidatus Raskinella</taxon>
    </lineage>
</organism>
<dbReference type="GO" id="GO:0019646">
    <property type="term" value="P:aerobic electron transport chain"/>
    <property type="evidence" value="ECO:0007669"/>
    <property type="project" value="InterPro"/>
</dbReference>
<keyword evidence="5" id="KW-0349">Heme</keyword>
<proteinExistence type="inferred from homology"/>
<evidence type="ECO:0000256" key="4">
    <source>
        <dbReference type="ARBA" id="ARBA00022475"/>
    </source>
</evidence>
<comment type="similarity">
    <text evidence="2">Belongs to the cytochrome ubiquinol oxidase subunit 1 family.</text>
</comment>
<comment type="subcellular location">
    <subcellularLocation>
        <location evidence="1">Cell membrane</location>
        <topology evidence="1">Multi-pass membrane protein</topology>
    </subcellularLocation>
</comment>
<dbReference type="GO" id="GO:0016682">
    <property type="term" value="F:oxidoreductase activity, acting on diphenols and related substances as donors, oxygen as acceptor"/>
    <property type="evidence" value="ECO:0007669"/>
    <property type="project" value="TreeGrafter"/>
</dbReference>
<evidence type="ECO:0000256" key="3">
    <source>
        <dbReference type="ARBA" id="ARBA00022448"/>
    </source>
</evidence>
<evidence type="ECO:0000256" key="2">
    <source>
        <dbReference type="ARBA" id="ARBA00009819"/>
    </source>
</evidence>
<dbReference type="Proteomes" id="UP000192872">
    <property type="component" value="Unassembled WGS sequence"/>
</dbReference>
<evidence type="ECO:0000256" key="9">
    <source>
        <dbReference type="ARBA" id="ARBA00022989"/>
    </source>
</evidence>
<evidence type="ECO:0000256" key="8">
    <source>
        <dbReference type="ARBA" id="ARBA00022982"/>
    </source>
</evidence>
<keyword evidence="3" id="KW-0813">Transport</keyword>
<dbReference type="AlphaFoldDB" id="A0A1W9HXB3"/>
<reference evidence="13 14" key="1">
    <citation type="journal article" date="2017" name="Water Res.">
        <title>Comammox in drinking water systems.</title>
        <authorList>
            <person name="Wang Y."/>
            <person name="Ma L."/>
            <person name="Mao Y."/>
            <person name="Jiang X."/>
            <person name="Xia Y."/>
            <person name="Yu K."/>
            <person name="Li B."/>
            <person name="Zhang T."/>
        </authorList>
    </citation>
    <scope>NUCLEOTIDE SEQUENCE [LARGE SCALE GENOMIC DNA]</scope>
    <source>
        <strain evidence="13">SG_bin8</strain>
    </source>
</reference>
<keyword evidence="9 12" id="KW-1133">Transmembrane helix</keyword>
<evidence type="ECO:0000256" key="6">
    <source>
        <dbReference type="ARBA" id="ARBA00022692"/>
    </source>
</evidence>
<dbReference type="GO" id="GO:0005886">
    <property type="term" value="C:plasma membrane"/>
    <property type="evidence" value="ECO:0007669"/>
    <property type="project" value="UniProtKB-SubCell"/>
</dbReference>
<evidence type="ECO:0000313" key="13">
    <source>
        <dbReference type="EMBL" id="OQW52073.1"/>
    </source>
</evidence>
<keyword evidence="4" id="KW-1003">Cell membrane</keyword>
<keyword evidence="7" id="KW-0479">Metal-binding</keyword>
<evidence type="ECO:0000256" key="1">
    <source>
        <dbReference type="ARBA" id="ARBA00004651"/>
    </source>
</evidence>
<evidence type="ECO:0000256" key="5">
    <source>
        <dbReference type="ARBA" id="ARBA00022617"/>
    </source>
</evidence>
<feature type="transmembrane region" description="Helical" evidence="12">
    <location>
        <begin position="12"/>
        <end position="32"/>
    </location>
</feature>
<keyword evidence="6 12" id="KW-0812">Transmembrane</keyword>
<gene>
    <name evidence="13" type="ORF">A4S15_09660</name>
</gene>
<accession>A0A1W9HXB3</accession>
<keyword evidence="10" id="KW-0408">Iron</keyword>
<dbReference type="GO" id="GO:0070069">
    <property type="term" value="C:cytochrome complex"/>
    <property type="evidence" value="ECO:0007669"/>
    <property type="project" value="InterPro"/>
</dbReference>
<dbReference type="PANTHER" id="PTHR30365">
    <property type="entry name" value="CYTOCHROME D UBIQUINOL OXIDASE"/>
    <property type="match status" value="1"/>
</dbReference>
<keyword evidence="11 12" id="KW-0472">Membrane</keyword>
<name>A0A1W9HXB3_9HYPH</name>
<dbReference type="GO" id="GO:0020037">
    <property type="term" value="F:heme binding"/>
    <property type="evidence" value="ECO:0007669"/>
    <property type="project" value="TreeGrafter"/>
</dbReference>
<evidence type="ECO:0000256" key="7">
    <source>
        <dbReference type="ARBA" id="ARBA00022723"/>
    </source>
</evidence>
<dbReference type="PANTHER" id="PTHR30365:SF14">
    <property type="entry name" value="CYTOCHROME BD MENAQUINOL OXIDASE SUBUNIT I-RELATED"/>
    <property type="match status" value="1"/>
</dbReference>
<protein>
    <submittedName>
        <fullName evidence="13">Uncharacterized protein</fullName>
    </submittedName>
</protein>
<sequence>MLFGWQRVGPTTHFVAAVCVAFGTATSAFWILSAYSWMQTLAGLASENGRPDVTTSGKSQ</sequence>
<dbReference type="Pfam" id="PF01654">
    <property type="entry name" value="Cyt_bd_oxida_I"/>
    <property type="match status" value="1"/>
</dbReference>
<dbReference type="InterPro" id="IPR002585">
    <property type="entry name" value="Cyt-d_ubiquinol_oxidase_su_1"/>
</dbReference>
<evidence type="ECO:0000256" key="11">
    <source>
        <dbReference type="ARBA" id="ARBA00023136"/>
    </source>
</evidence>